<dbReference type="SUPFAM" id="SSF51735">
    <property type="entry name" value="NAD(P)-binding Rossmann-fold domains"/>
    <property type="match status" value="1"/>
</dbReference>
<dbReference type="EMBL" id="CP046522">
    <property type="protein sequence ID" value="QGU94104.1"/>
    <property type="molecule type" value="Genomic_DNA"/>
</dbReference>
<dbReference type="Gene3D" id="3.40.50.720">
    <property type="entry name" value="NAD(P)-binding Rossmann-like Domain"/>
    <property type="match status" value="1"/>
</dbReference>
<dbReference type="AlphaFoldDB" id="A0A6I6EYN7"/>
<comment type="similarity">
    <text evidence="1">Belongs to the Gfo/Idh/MocA family.</text>
</comment>
<organism evidence="5 6">
    <name type="scientific">Clostridium bovifaecis</name>
    <dbReference type="NCBI Taxonomy" id="2184719"/>
    <lineage>
        <taxon>Bacteria</taxon>
        <taxon>Bacillati</taxon>
        <taxon>Bacillota</taxon>
        <taxon>Clostridia</taxon>
        <taxon>Eubacteriales</taxon>
        <taxon>Clostridiaceae</taxon>
        <taxon>Clostridium</taxon>
    </lineage>
</organism>
<evidence type="ECO:0000313" key="6">
    <source>
        <dbReference type="Proteomes" id="UP000422764"/>
    </source>
</evidence>
<keyword evidence="2" id="KW-0560">Oxidoreductase</keyword>
<dbReference type="GO" id="GO:0000166">
    <property type="term" value="F:nucleotide binding"/>
    <property type="evidence" value="ECO:0007669"/>
    <property type="project" value="InterPro"/>
</dbReference>
<feature type="domain" description="Gfo/Idh/MocA-like oxidoreductase N-terminal" evidence="3">
    <location>
        <begin position="5"/>
        <end position="125"/>
    </location>
</feature>
<dbReference type="InterPro" id="IPR004104">
    <property type="entry name" value="Gfo/Idh/MocA-like_OxRdtase_C"/>
</dbReference>
<dbReference type="PANTHER" id="PTHR43708">
    <property type="entry name" value="CONSERVED EXPRESSED OXIDOREDUCTASE (EUROFUNG)"/>
    <property type="match status" value="1"/>
</dbReference>
<dbReference type="NCBIfam" id="NF008607">
    <property type="entry name" value="PRK11579.1"/>
    <property type="match status" value="1"/>
</dbReference>
<dbReference type="GO" id="GO:0016491">
    <property type="term" value="F:oxidoreductase activity"/>
    <property type="evidence" value="ECO:0007669"/>
    <property type="project" value="UniProtKB-KW"/>
</dbReference>
<dbReference type="InterPro" id="IPR051317">
    <property type="entry name" value="Gfo/Idh/MocA_oxidoreduct"/>
</dbReference>
<dbReference type="Pfam" id="PF01408">
    <property type="entry name" value="GFO_IDH_MocA"/>
    <property type="match status" value="1"/>
</dbReference>
<reference evidence="5 6" key="1">
    <citation type="submission" date="2019-12" db="EMBL/GenBank/DDBJ databases">
        <title>Genome sequenceing of Clostridium bovifaecis.</title>
        <authorList>
            <person name="Yao Y."/>
        </authorList>
    </citation>
    <scope>NUCLEOTIDE SEQUENCE [LARGE SCALE GENOMIC DNA]</scope>
    <source>
        <strain evidence="5 6">BXX</strain>
    </source>
</reference>
<dbReference type="PANTHER" id="PTHR43708:SF5">
    <property type="entry name" value="CONSERVED EXPRESSED OXIDOREDUCTASE (EUROFUNG)-RELATED"/>
    <property type="match status" value="1"/>
</dbReference>
<evidence type="ECO:0000256" key="2">
    <source>
        <dbReference type="ARBA" id="ARBA00023002"/>
    </source>
</evidence>
<feature type="domain" description="Gfo/Idh/MocA-like oxidoreductase C-terminal" evidence="4">
    <location>
        <begin position="139"/>
        <end position="352"/>
    </location>
</feature>
<proteinExistence type="inferred from homology"/>
<evidence type="ECO:0000259" key="4">
    <source>
        <dbReference type="Pfam" id="PF02894"/>
    </source>
</evidence>
<sequence length="353" mass="39552">MFKTINVGLIGYGTGGRFFHAPIISSINGLNLTKIVTSKESTKQLISDTYPTVQVVSNIDVLLQDPNIDLIVVASPNASHYQIASQCLQAGKHVVVEKPFTPTSKEADELIELAKKQNKLLTVYHNRRWDSDFKTVSKVIKSNFLGNIVEYEAHFDRFRNYFTENAWKEKPIPGSGILYDLGSHLIDQALYLFGMPKEVTGLIRIQRSSGKTADNFEVILDYDSLKVTLKAGMLVKELGPHFIVLGDKGSFIKYGMDVQEAALKKGESPLTIDNWGEESKELFGTINAEINGLHIRGQVESEIGDYRCFYKNIYKAILGEENLKVTPEQARNVIKIIELAINSNDKKHTVKVE</sequence>
<dbReference type="Gene3D" id="3.30.360.10">
    <property type="entry name" value="Dihydrodipicolinate Reductase, domain 2"/>
    <property type="match status" value="1"/>
</dbReference>
<gene>
    <name evidence="5" type="ORF">GOM49_02185</name>
</gene>
<dbReference type="Proteomes" id="UP000422764">
    <property type="component" value="Chromosome"/>
</dbReference>
<dbReference type="InterPro" id="IPR000683">
    <property type="entry name" value="Gfo/Idh/MocA-like_OxRdtase_N"/>
</dbReference>
<dbReference type="Pfam" id="PF02894">
    <property type="entry name" value="GFO_IDH_MocA_C"/>
    <property type="match status" value="1"/>
</dbReference>
<protein>
    <submittedName>
        <fullName evidence="5">Oxidoreductase</fullName>
    </submittedName>
</protein>
<name>A0A6I6EYN7_9CLOT</name>
<accession>A0A6I6EYN7</accession>
<evidence type="ECO:0000313" key="5">
    <source>
        <dbReference type="EMBL" id="QGU94104.1"/>
    </source>
</evidence>
<keyword evidence="6" id="KW-1185">Reference proteome</keyword>
<evidence type="ECO:0000256" key="1">
    <source>
        <dbReference type="ARBA" id="ARBA00010928"/>
    </source>
</evidence>
<evidence type="ECO:0000259" key="3">
    <source>
        <dbReference type="Pfam" id="PF01408"/>
    </source>
</evidence>
<dbReference type="InterPro" id="IPR036291">
    <property type="entry name" value="NAD(P)-bd_dom_sf"/>
</dbReference>